<dbReference type="EMBL" id="CP027860">
    <property type="protein sequence ID" value="AVP98552.1"/>
    <property type="molecule type" value="Genomic_DNA"/>
</dbReference>
<proteinExistence type="predicted"/>
<dbReference type="PANTHER" id="PTHR48219:SF2">
    <property type="entry name" value="VACUOLAR PROTEIN SORTING-ASSOCIATED PROTEIN 62"/>
    <property type="match status" value="1"/>
</dbReference>
<dbReference type="Pfam" id="PF01823">
    <property type="entry name" value="MACPF"/>
    <property type="match status" value="1"/>
</dbReference>
<dbReference type="PROSITE" id="PS51412">
    <property type="entry name" value="MACPF_2"/>
    <property type="match status" value="1"/>
</dbReference>
<dbReference type="AlphaFoldDB" id="A0A2P1PUQ3"/>
<evidence type="ECO:0000259" key="1">
    <source>
        <dbReference type="PROSITE" id="PS51412"/>
    </source>
</evidence>
<feature type="domain" description="MACPF" evidence="1">
    <location>
        <begin position="1"/>
        <end position="310"/>
    </location>
</feature>
<evidence type="ECO:0000313" key="2">
    <source>
        <dbReference type="EMBL" id="AVP98552.1"/>
    </source>
</evidence>
<dbReference type="RefSeq" id="WP_106892473.1">
    <property type="nucleotide sequence ID" value="NZ_CP027860.1"/>
</dbReference>
<keyword evidence="3" id="KW-1185">Reference proteome</keyword>
<reference evidence="2 3" key="2">
    <citation type="submission" date="2018-03" db="EMBL/GenBank/DDBJ databases">
        <authorList>
            <person name="Keele B.F."/>
        </authorList>
    </citation>
    <scope>NUCLEOTIDE SEQUENCE [LARGE SCALE GENOMIC DNA]</scope>
    <source>
        <strain evidence="2 3">D13</strain>
    </source>
</reference>
<dbReference type="InterPro" id="IPR020864">
    <property type="entry name" value="MACPF"/>
</dbReference>
<gene>
    <name evidence="2" type="ORF">C7S18_15760</name>
</gene>
<accession>A0A2P1PUQ3</accession>
<evidence type="ECO:0000313" key="3">
    <source>
        <dbReference type="Proteomes" id="UP000241074"/>
    </source>
</evidence>
<dbReference type="OrthoDB" id="6463208at2"/>
<dbReference type="InterPro" id="IPR009291">
    <property type="entry name" value="Vps62"/>
</dbReference>
<protein>
    <recommendedName>
        <fullName evidence="1">MACPF domain-containing protein</fullName>
    </recommendedName>
</protein>
<name>A0A2P1PUQ3_9GAMM</name>
<dbReference type="Pfam" id="PF06101">
    <property type="entry name" value="Vps62"/>
    <property type="match status" value="1"/>
</dbReference>
<sequence length="501" mass="54536">MKTSLPILPGMDAIGSTYDIFGRYANVLSCREKIFDFGEADGTYSHENVNYSYPKAAGLSLSNISRADYETVAGESRKQYVQSLNSTTKLAGNYSFFEGSLEFDFNSQQEQTEDAAFTTVRFLAQYWRMSLPPVVDRRLLTKQFLSDLEGSAALPPAAFFNRYGSHYVASLSVGGRADYNATISSSTFRSDTDLRTAAELSYKTINGSITAQEAAQYKEKIDLFMQNATANSSTEGGDPALAANVLQGSDAFNRWVKSVQSNPVMVDFDQDSLRPLWKLCQDQTRQDELERGFSNFAEYRLTYQMTNSLVPSGTDQGSNAHADLALFRPGGLANGYYWVGQFAQNKYGSPVPQAAILIVKPNRTGALAPPASFVKVWDDGGSDRPNDYSLWQPVPPTDYVALGCIGRLNVDNQNPPSGAEIDGFRCVHKSLVDSGGVLVEGQIWNDSGSGARTDGAVWSIAPANPNAAIRSGTFFATDSYAMPVGPITTLGCLRFDKCDAG</sequence>
<dbReference type="PANTHER" id="PTHR48219">
    <property type="entry name" value="VACUOLAR PROTEIN SORTING-ASSOCIATED PROTEIN 62-RELATED"/>
    <property type="match status" value="1"/>
</dbReference>
<dbReference type="KEGG" id="xba:C7S18_15760"/>
<reference evidence="2 3" key="1">
    <citation type="submission" date="2018-03" db="EMBL/GenBank/DDBJ databases">
        <title>Ahniella affigens gen. nov., sp. nov., a gammaproteobacterium isolated from sandy soil near a stream.</title>
        <authorList>
            <person name="Ko Y."/>
            <person name="Kim J.-H."/>
        </authorList>
    </citation>
    <scope>NUCLEOTIDE SEQUENCE [LARGE SCALE GENOMIC DNA]</scope>
    <source>
        <strain evidence="2 3">D13</strain>
    </source>
</reference>
<organism evidence="2 3">
    <name type="scientific">Ahniella affigens</name>
    <dbReference type="NCBI Taxonomy" id="2021234"/>
    <lineage>
        <taxon>Bacteria</taxon>
        <taxon>Pseudomonadati</taxon>
        <taxon>Pseudomonadota</taxon>
        <taxon>Gammaproteobacteria</taxon>
        <taxon>Lysobacterales</taxon>
        <taxon>Rhodanobacteraceae</taxon>
        <taxon>Ahniella</taxon>
    </lineage>
</organism>
<dbReference type="Proteomes" id="UP000241074">
    <property type="component" value="Chromosome"/>
</dbReference>